<dbReference type="GO" id="GO:0016829">
    <property type="term" value="F:lyase activity"/>
    <property type="evidence" value="ECO:0007669"/>
    <property type="project" value="InterPro"/>
</dbReference>
<evidence type="ECO:0000256" key="4">
    <source>
        <dbReference type="ARBA" id="ARBA00023136"/>
    </source>
</evidence>
<feature type="transmembrane region" description="Helical" evidence="5">
    <location>
        <begin position="6"/>
        <end position="26"/>
    </location>
</feature>
<keyword evidence="4 5" id="KW-0472">Membrane</keyword>
<keyword evidence="2 5" id="KW-0812">Transmembrane</keyword>
<comment type="subcellular location">
    <subcellularLocation>
        <location evidence="1">Membrane</location>
        <topology evidence="1">Multi-pass membrane protein</topology>
    </subcellularLocation>
</comment>
<dbReference type="Proteomes" id="UP000219573">
    <property type="component" value="Unassembled WGS sequence"/>
</dbReference>
<accession>A0A285H5K4</accession>
<reference evidence="7" key="1">
    <citation type="submission" date="2017-09" db="EMBL/GenBank/DDBJ databases">
        <authorList>
            <person name="Varghese N."/>
            <person name="Submissions S."/>
        </authorList>
    </citation>
    <scope>NUCLEOTIDE SEQUENCE [LARGE SCALE GENOMIC DNA]</scope>
    <source>
        <strain evidence="7">MSL47</strain>
    </source>
</reference>
<dbReference type="Pfam" id="PF25129">
    <property type="entry name" value="Pyr4-TMTC"/>
    <property type="match status" value="1"/>
</dbReference>
<evidence type="ECO:0000256" key="2">
    <source>
        <dbReference type="ARBA" id="ARBA00022692"/>
    </source>
</evidence>
<name>A0A285H5K4_9FIRM</name>
<protein>
    <submittedName>
        <fullName evidence="6">Uncharacterized protein</fullName>
    </submittedName>
</protein>
<feature type="transmembrane region" description="Helical" evidence="5">
    <location>
        <begin position="62"/>
        <end position="83"/>
    </location>
</feature>
<organism evidence="6 7">
    <name type="scientific">Orenia metallireducens</name>
    <dbReference type="NCBI Taxonomy" id="1413210"/>
    <lineage>
        <taxon>Bacteria</taxon>
        <taxon>Bacillati</taxon>
        <taxon>Bacillota</taxon>
        <taxon>Clostridia</taxon>
        <taxon>Halanaerobiales</taxon>
        <taxon>Halobacteroidaceae</taxon>
        <taxon>Orenia</taxon>
    </lineage>
</organism>
<keyword evidence="3 5" id="KW-1133">Transmembrane helix</keyword>
<feature type="transmembrane region" description="Helical" evidence="5">
    <location>
        <begin position="38"/>
        <end position="56"/>
    </location>
</feature>
<keyword evidence="7" id="KW-1185">Reference proteome</keyword>
<dbReference type="RefSeq" id="WP_216358794.1">
    <property type="nucleotide sequence ID" value="NZ_OBDZ01000014.1"/>
</dbReference>
<gene>
    <name evidence="6" type="ORF">SAMN06265827_11487</name>
</gene>
<dbReference type="AlphaFoldDB" id="A0A285H5K4"/>
<dbReference type="InterPro" id="IPR039020">
    <property type="entry name" value="PaxB-like"/>
</dbReference>
<dbReference type="GO" id="GO:0016020">
    <property type="term" value="C:membrane"/>
    <property type="evidence" value="ECO:0007669"/>
    <property type="project" value="UniProtKB-SubCell"/>
</dbReference>
<evidence type="ECO:0000256" key="1">
    <source>
        <dbReference type="ARBA" id="ARBA00004141"/>
    </source>
</evidence>
<evidence type="ECO:0000256" key="3">
    <source>
        <dbReference type="ARBA" id="ARBA00022989"/>
    </source>
</evidence>
<evidence type="ECO:0000313" key="7">
    <source>
        <dbReference type="Proteomes" id="UP000219573"/>
    </source>
</evidence>
<evidence type="ECO:0000313" key="6">
    <source>
        <dbReference type="EMBL" id="SNY31120.1"/>
    </source>
</evidence>
<feature type="transmembrane region" description="Helical" evidence="5">
    <location>
        <begin position="154"/>
        <end position="173"/>
    </location>
</feature>
<evidence type="ECO:0000256" key="5">
    <source>
        <dbReference type="SAM" id="Phobius"/>
    </source>
</evidence>
<dbReference type="EMBL" id="OBDZ01000014">
    <property type="protein sequence ID" value="SNY31120.1"/>
    <property type="molecule type" value="Genomic_DNA"/>
</dbReference>
<feature type="transmembrane region" description="Helical" evidence="5">
    <location>
        <begin position="179"/>
        <end position="200"/>
    </location>
</feature>
<proteinExistence type="predicted"/>
<feature type="transmembrane region" description="Helical" evidence="5">
    <location>
        <begin position="95"/>
        <end position="116"/>
    </location>
</feature>
<dbReference type="PANTHER" id="PTHR42038">
    <property type="match status" value="1"/>
</dbReference>
<sequence length="209" mass="24609">MEIDIVLLLQLGCGLFWSLTYILIIVKGFQDRTYGMPMLAICANISWEFIFSFIMPHPSPQIYINIIWFLLDLIILFQFLYFGRETFKEIFYQSFFYYIFLITLIISFLTILLISYEFNDNLGKYAAFGQNLIMSILFITMLVRRGNIAGQSIFIALFKLFGTLFVSIAAYIIEYSPLITFFSIVTFFFDFIYTLLLYNYHPKSKNQTS</sequence>
<feature type="transmembrane region" description="Helical" evidence="5">
    <location>
        <begin position="122"/>
        <end position="142"/>
    </location>
</feature>
<dbReference type="PANTHER" id="PTHR42038:SF2">
    <property type="entry name" value="TERPENE CYCLASE AUSL"/>
    <property type="match status" value="1"/>
</dbReference>